<protein>
    <recommendedName>
        <fullName evidence="3">RNase H type-1 domain-containing protein</fullName>
    </recommendedName>
</protein>
<organism evidence="1 2">
    <name type="scientific">Parasponia andersonii</name>
    <name type="common">Sponia andersonii</name>
    <dbReference type="NCBI Taxonomy" id="3476"/>
    <lineage>
        <taxon>Eukaryota</taxon>
        <taxon>Viridiplantae</taxon>
        <taxon>Streptophyta</taxon>
        <taxon>Embryophyta</taxon>
        <taxon>Tracheophyta</taxon>
        <taxon>Spermatophyta</taxon>
        <taxon>Magnoliopsida</taxon>
        <taxon>eudicotyledons</taxon>
        <taxon>Gunneridae</taxon>
        <taxon>Pentapetalae</taxon>
        <taxon>rosids</taxon>
        <taxon>fabids</taxon>
        <taxon>Rosales</taxon>
        <taxon>Cannabaceae</taxon>
        <taxon>Parasponia</taxon>
    </lineage>
</organism>
<dbReference type="AlphaFoldDB" id="A0A2P5CLS4"/>
<name>A0A2P5CLS4_PARAD</name>
<accession>A0A2P5CLS4</accession>
<sequence>MDTAGVPLFSSLMLMRQFCRRGGRIGNGGIIRNEHDLSMAAISSSAKSLLRRHCEEASCLPATEAGLTPIKIESDCSNVVHLVNKDKRGVHYIPRCFNTQAHVLAQWALSNEGEYMWLEDALSWHLDKIE</sequence>
<reference evidence="2" key="1">
    <citation type="submission" date="2016-06" db="EMBL/GenBank/DDBJ databases">
        <title>Parallel loss of symbiosis genes in relatives of nitrogen-fixing non-legume Parasponia.</title>
        <authorList>
            <person name="Van Velzen R."/>
            <person name="Holmer R."/>
            <person name="Bu F."/>
            <person name="Rutten L."/>
            <person name="Van Zeijl A."/>
            <person name="Liu W."/>
            <person name="Santuari L."/>
            <person name="Cao Q."/>
            <person name="Sharma T."/>
            <person name="Shen D."/>
            <person name="Roswanjaya Y."/>
            <person name="Wardhani T."/>
            <person name="Kalhor M.S."/>
            <person name="Jansen J."/>
            <person name="Van den Hoogen J."/>
            <person name="Gungor B."/>
            <person name="Hartog M."/>
            <person name="Hontelez J."/>
            <person name="Verver J."/>
            <person name="Yang W.-C."/>
            <person name="Schijlen E."/>
            <person name="Repin R."/>
            <person name="Schilthuizen M."/>
            <person name="Schranz E."/>
            <person name="Heidstra R."/>
            <person name="Miyata K."/>
            <person name="Fedorova E."/>
            <person name="Kohlen W."/>
            <person name="Bisseling T."/>
            <person name="Smit S."/>
            <person name="Geurts R."/>
        </authorList>
    </citation>
    <scope>NUCLEOTIDE SEQUENCE [LARGE SCALE GENOMIC DNA]</scope>
    <source>
        <strain evidence="2">cv. WU1-14</strain>
    </source>
</reference>
<dbReference type="Proteomes" id="UP000237105">
    <property type="component" value="Unassembled WGS sequence"/>
</dbReference>
<comment type="caution">
    <text evidence="1">The sequence shown here is derived from an EMBL/GenBank/DDBJ whole genome shotgun (WGS) entry which is preliminary data.</text>
</comment>
<evidence type="ECO:0000313" key="1">
    <source>
        <dbReference type="EMBL" id="PON61994.1"/>
    </source>
</evidence>
<evidence type="ECO:0000313" key="2">
    <source>
        <dbReference type="Proteomes" id="UP000237105"/>
    </source>
</evidence>
<keyword evidence="2" id="KW-1185">Reference proteome</keyword>
<dbReference type="EMBL" id="JXTB01000117">
    <property type="protein sequence ID" value="PON61994.1"/>
    <property type="molecule type" value="Genomic_DNA"/>
</dbReference>
<proteinExistence type="predicted"/>
<evidence type="ECO:0008006" key="3">
    <source>
        <dbReference type="Google" id="ProtNLM"/>
    </source>
</evidence>
<gene>
    <name evidence="1" type="ORF">PanWU01x14_141960</name>
</gene>